<evidence type="ECO:0000256" key="1">
    <source>
        <dbReference type="ARBA" id="ARBA00004571"/>
    </source>
</evidence>
<dbReference type="Gene3D" id="3.10.560.10">
    <property type="entry name" value="Outer membrane lipoprotein wza domain like"/>
    <property type="match status" value="1"/>
</dbReference>
<evidence type="ECO:0000256" key="10">
    <source>
        <dbReference type="ARBA" id="ARBA00023114"/>
    </source>
</evidence>
<keyword evidence="10" id="KW-0626">Porin</keyword>
<evidence type="ECO:0000313" key="18">
    <source>
        <dbReference type="EMBL" id="PWK53724.1"/>
    </source>
</evidence>
<comment type="similarity">
    <text evidence="2">Belongs to the BexD/CtrA/VexA family.</text>
</comment>
<evidence type="ECO:0000256" key="9">
    <source>
        <dbReference type="ARBA" id="ARBA00023065"/>
    </source>
</evidence>
<evidence type="ECO:0000256" key="13">
    <source>
        <dbReference type="ARBA" id="ARBA00023237"/>
    </source>
</evidence>
<dbReference type="AlphaFoldDB" id="A0A316FYE8"/>
<dbReference type="PANTHER" id="PTHR33619">
    <property type="entry name" value="POLYSACCHARIDE EXPORT PROTEIN GFCE-RELATED"/>
    <property type="match status" value="1"/>
</dbReference>
<dbReference type="PANTHER" id="PTHR33619:SF3">
    <property type="entry name" value="POLYSACCHARIDE EXPORT PROTEIN GFCE-RELATED"/>
    <property type="match status" value="1"/>
</dbReference>
<comment type="caution">
    <text evidence="18">The sequence shown here is derived from an EMBL/GenBank/DDBJ whole genome shotgun (WGS) entry which is preliminary data.</text>
</comment>
<sequence>MKLLAVLFSLLLVGCGSKAVNLPSTLPNVDKNQMLVEQYYIGVDDVVSVNVWKNPDLSIVVPVRPDGKISVPLVGEVVAGGRAPDVVASEITSKLSRFIRDPQVSVILQQLNSHEFLSRIRVTGAVRLPVSMNFRQGMTVLDAVLEAGGLNEFAAGASAKLFRRTGNDVKAYQINLTDILSEGDMSTNYALQPGDILSIPERVF</sequence>
<feature type="domain" description="SLBB" evidence="17">
    <location>
        <begin position="119"/>
        <end position="198"/>
    </location>
</feature>
<evidence type="ECO:0000259" key="17">
    <source>
        <dbReference type="Pfam" id="PF22461"/>
    </source>
</evidence>
<proteinExistence type="inferred from homology"/>
<evidence type="ECO:0000256" key="6">
    <source>
        <dbReference type="ARBA" id="ARBA00022692"/>
    </source>
</evidence>
<name>A0A316FYE8_9GAMM</name>
<accession>A0A316FYE8</accession>
<comment type="subcellular location">
    <subcellularLocation>
        <location evidence="1">Cell outer membrane</location>
        <topology evidence="1">Multi-pass membrane protein</topology>
    </subcellularLocation>
</comment>
<evidence type="ECO:0000256" key="11">
    <source>
        <dbReference type="ARBA" id="ARBA00023136"/>
    </source>
</evidence>
<feature type="chain" id="PRO_5016328914" evidence="15">
    <location>
        <begin position="20"/>
        <end position="204"/>
    </location>
</feature>
<evidence type="ECO:0000256" key="14">
    <source>
        <dbReference type="ARBA" id="ARBA00023288"/>
    </source>
</evidence>
<dbReference type="Pfam" id="PF02563">
    <property type="entry name" value="Poly_export"/>
    <property type="match status" value="1"/>
</dbReference>
<dbReference type="GO" id="GO:0006811">
    <property type="term" value="P:monoatomic ion transport"/>
    <property type="evidence" value="ECO:0007669"/>
    <property type="project" value="UniProtKB-KW"/>
</dbReference>
<evidence type="ECO:0000256" key="8">
    <source>
        <dbReference type="ARBA" id="ARBA00023047"/>
    </source>
</evidence>
<keyword evidence="8" id="KW-0625">Polysaccharide transport</keyword>
<gene>
    <name evidence="18" type="ORF">C8D97_102112</name>
</gene>
<organism evidence="18 19">
    <name type="scientific">Pleionea mediterranea</name>
    <dbReference type="NCBI Taxonomy" id="523701"/>
    <lineage>
        <taxon>Bacteria</taxon>
        <taxon>Pseudomonadati</taxon>
        <taxon>Pseudomonadota</taxon>
        <taxon>Gammaproteobacteria</taxon>
        <taxon>Oceanospirillales</taxon>
        <taxon>Pleioneaceae</taxon>
        <taxon>Pleionea</taxon>
    </lineage>
</organism>
<evidence type="ECO:0000256" key="4">
    <source>
        <dbReference type="ARBA" id="ARBA00022452"/>
    </source>
</evidence>
<keyword evidence="9" id="KW-0406">Ion transport</keyword>
<evidence type="ECO:0000256" key="5">
    <source>
        <dbReference type="ARBA" id="ARBA00022597"/>
    </source>
</evidence>
<dbReference type="PROSITE" id="PS51257">
    <property type="entry name" value="PROKAR_LIPOPROTEIN"/>
    <property type="match status" value="1"/>
</dbReference>
<evidence type="ECO:0000256" key="15">
    <source>
        <dbReference type="SAM" id="SignalP"/>
    </source>
</evidence>
<keyword evidence="12" id="KW-0564">Palmitate</keyword>
<dbReference type="GO" id="GO:0009279">
    <property type="term" value="C:cell outer membrane"/>
    <property type="evidence" value="ECO:0007669"/>
    <property type="project" value="UniProtKB-SubCell"/>
</dbReference>
<keyword evidence="6" id="KW-0812">Transmembrane</keyword>
<evidence type="ECO:0000256" key="2">
    <source>
        <dbReference type="ARBA" id="ARBA00009450"/>
    </source>
</evidence>
<dbReference type="OrthoDB" id="9808421at2"/>
<dbReference type="InterPro" id="IPR054765">
    <property type="entry name" value="SLBB_dom"/>
</dbReference>
<evidence type="ECO:0000259" key="16">
    <source>
        <dbReference type="Pfam" id="PF02563"/>
    </source>
</evidence>
<protein>
    <submittedName>
        <fullName evidence="18">Polysaccharide export outer membrane protein</fullName>
    </submittedName>
</protein>
<reference evidence="18 19" key="1">
    <citation type="submission" date="2018-05" db="EMBL/GenBank/DDBJ databases">
        <title>Genomic Encyclopedia of Type Strains, Phase IV (KMG-IV): sequencing the most valuable type-strain genomes for metagenomic binning, comparative biology and taxonomic classification.</title>
        <authorList>
            <person name="Goeker M."/>
        </authorList>
    </citation>
    <scope>NUCLEOTIDE SEQUENCE [LARGE SCALE GENOMIC DNA]</scope>
    <source>
        <strain evidence="18 19">DSM 25350</strain>
    </source>
</reference>
<keyword evidence="5" id="KW-0762">Sugar transport</keyword>
<feature type="signal peptide" evidence="15">
    <location>
        <begin position="1"/>
        <end position="19"/>
    </location>
</feature>
<dbReference type="Proteomes" id="UP000245790">
    <property type="component" value="Unassembled WGS sequence"/>
</dbReference>
<dbReference type="Gene3D" id="3.30.1950.10">
    <property type="entry name" value="wza like domain"/>
    <property type="match status" value="1"/>
</dbReference>
<dbReference type="InterPro" id="IPR049712">
    <property type="entry name" value="Poly_export"/>
</dbReference>
<dbReference type="RefSeq" id="WP_109761794.1">
    <property type="nucleotide sequence ID" value="NZ_QGGU01000002.1"/>
</dbReference>
<keyword evidence="13" id="KW-0998">Cell outer membrane</keyword>
<evidence type="ECO:0000313" key="19">
    <source>
        <dbReference type="Proteomes" id="UP000245790"/>
    </source>
</evidence>
<dbReference type="NCBIfam" id="TIGR03027">
    <property type="entry name" value="pepcterm_export"/>
    <property type="match status" value="1"/>
</dbReference>
<evidence type="ECO:0000256" key="7">
    <source>
        <dbReference type="ARBA" id="ARBA00022729"/>
    </source>
</evidence>
<dbReference type="InterPro" id="IPR017477">
    <property type="entry name" value="PEP-CTERM_polysacc_export"/>
</dbReference>
<keyword evidence="19" id="KW-1185">Reference proteome</keyword>
<dbReference type="GO" id="GO:0046930">
    <property type="term" value="C:pore complex"/>
    <property type="evidence" value="ECO:0007669"/>
    <property type="project" value="UniProtKB-KW"/>
</dbReference>
<dbReference type="GO" id="GO:0015159">
    <property type="term" value="F:polysaccharide transmembrane transporter activity"/>
    <property type="evidence" value="ECO:0007669"/>
    <property type="project" value="InterPro"/>
</dbReference>
<keyword evidence="4" id="KW-1134">Transmembrane beta strand</keyword>
<feature type="domain" description="Polysaccharide export protein N-terminal" evidence="16">
    <location>
        <begin position="37"/>
        <end position="108"/>
    </location>
</feature>
<dbReference type="Pfam" id="PF22461">
    <property type="entry name" value="SLBB_2"/>
    <property type="match status" value="1"/>
</dbReference>
<evidence type="ECO:0000256" key="3">
    <source>
        <dbReference type="ARBA" id="ARBA00022448"/>
    </source>
</evidence>
<keyword evidence="3" id="KW-0813">Transport</keyword>
<evidence type="ECO:0000256" key="12">
    <source>
        <dbReference type="ARBA" id="ARBA00023139"/>
    </source>
</evidence>
<keyword evidence="11" id="KW-0472">Membrane</keyword>
<keyword evidence="7 15" id="KW-0732">Signal</keyword>
<dbReference type="EMBL" id="QGGU01000002">
    <property type="protein sequence ID" value="PWK53724.1"/>
    <property type="molecule type" value="Genomic_DNA"/>
</dbReference>
<keyword evidence="14" id="KW-0449">Lipoprotein</keyword>
<dbReference type="InterPro" id="IPR003715">
    <property type="entry name" value="Poly_export_N"/>
</dbReference>
<dbReference type="GO" id="GO:0015288">
    <property type="term" value="F:porin activity"/>
    <property type="evidence" value="ECO:0007669"/>
    <property type="project" value="UniProtKB-KW"/>
</dbReference>